<keyword evidence="1" id="KW-0813">Transport</keyword>
<gene>
    <name evidence="6" type="ORF">SAMN05216333_11370</name>
</gene>
<keyword evidence="4 6" id="KW-0067">ATP-binding</keyword>
<keyword evidence="2" id="KW-1003">Cell membrane</keyword>
<dbReference type="GO" id="GO:0016887">
    <property type="term" value="F:ATP hydrolysis activity"/>
    <property type="evidence" value="ECO:0007669"/>
    <property type="project" value="InterPro"/>
</dbReference>
<dbReference type="SMART" id="SM00382">
    <property type="entry name" value="AAA"/>
    <property type="match status" value="1"/>
</dbReference>
<dbReference type="STRING" id="42354.SAMN05216333_11370"/>
<reference evidence="7" key="1">
    <citation type="submission" date="2016-10" db="EMBL/GenBank/DDBJ databases">
        <authorList>
            <person name="Varghese N."/>
            <person name="Submissions S."/>
        </authorList>
    </citation>
    <scope>NUCLEOTIDE SEQUENCE [LARGE SCALE GENOMIC DNA]</scope>
    <source>
        <strain evidence="7">Nm76</strain>
    </source>
</reference>
<keyword evidence="3" id="KW-0547">Nucleotide-binding</keyword>
<dbReference type="PROSITE" id="PS50893">
    <property type="entry name" value="ABC_TRANSPORTER_2"/>
    <property type="match status" value="1"/>
</dbReference>
<dbReference type="InterPro" id="IPR017871">
    <property type="entry name" value="ABC_transporter-like_CS"/>
</dbReference>
<dbReference type="Proteomes" id="UP000198814">
    <property type="component" value="Unassembled WGS sequence"/>
</dbReference>
<dbReference type="GO" id="GO:0005524">
    <property type="term" value="F:ATP binding"/>
    <property type="evidence" value="ECO:0007669"/>
    <property type="project" value="UniProtKB-KW"/>
</dbReference>
<evidence type="ECO:0000256" key="2">
    <source>
        <dbReference type="ARBA" id="ARBA00022475"/>
    </source>
</evidence>
<evidence type="ECO:0000256" key="1">
    <source>
        <dbReference type="ARBA" id="ARBA00022448"/>
    </source>
</evidence>
<dbReference type="PANTHER" id="PTHR43023">
    <property type="entry name" value="PROTEIN TRIGALACTOSYLDIACYLGLYCEROL 3, CHLOROPLASTIC"/>
    <property type="match status" value="1"/>
</dbReference>
<dbReference type="AlphaFoldDB" id="A0A1H8R6W1"/>
<evidence type="ECO:0000256" key="4">
    <source>
        <dbReference type="ARBA" id="ARBA00022840"/>
    </source>
</evidence>
<sequence>MMTNPECIIEIESLYTRFGNHIVHRDINLCVYRGEVLTLIGGSGSGKTTLLRQMLGLEEPSQGSVKVFGGTRSNAATNPRRKNIHSRSGVLFQQGALFSALTVFDNIALPLRELHTLSEDMIRDLVMVKLNMVAIGPEHANKMPAALSGGMIKRVALARALALDPEILFLDEPTAGLDPELSESFVELVLALRSEMDLTIVMVTHDLDTLVALSDRIAVLADQQVVVIGPLDEVYRFPHPFINSYFKSIRHKIEQQNNSEQTWKTVPMPS</sequence>
<evidence type="ECO:0000256" key="3">
    <source>
        <dbReference type="ARBA" id="ARBA00022741"/>
    </source>
</evidence>
<accession>A0A1H8R6W1</accession>
<dbReference type="InterPro" id="IPR003593">
    <property type="entry name" value="AAA+_ATPase"/>
</dbReference>
<evidence type="ECO:0000313" key="6">
    <source>
        <dbReference type="EMBL" id="SEO62067.1"/>
    </source>
</evidence>
<dbReference type="SUPFAM" id="SSF52540">
    <property type="entry name" value="P-loop containing nucleoside triphosphate hydrolases"/>
    <property type="match status" value="1"/>
</dbReference>
<evidence type="ECO:0000313" key="7">
    <source>
        <dbReference type="Proteomes" id="UP000198814"/>
    </source>
</evidence>
<organism evidence="6 7">
    <name type="scientific">Nitrosomonas oligotropha</name>
    <dbReference type="NCBI Taxonomy" id="42354"/>
    <lineage>
        <taxon>Bacteria</taxon>
        <taxon>Pseudomonadati</taxon>
        <taxon>Pseudomonadota</taxon>
        <taxon>Betaproteobacteria</taxon>
        <taxon>Nitrosomonadales</taxon>
        <taxon>Nitrosomonadaceae</taxon>
        <taxon>Nitrosomonas</taxon>
    </lineage>
</organism>
<dbReference type="Pfam" id="PF00005">
    <property type="entry name" value="ABC_tran"/>
    <property type="match status" value="1"/>
</dbReference>
<dbReference type="PROSITE" id="PS00211">
    <property type="entry name" value="ABC_TRANSPORTER_1"/>
    <property type="match status" value="1"/>
</dbReference>
<dbReference type="PANTHER" id="PTHR43023:SF3">
    <property type="entry name" value="PROTEIN TRIGALACTOSYLDIACYLGLYCEROL 3, CHLOROPLASTIC"/>
    <property type="match status" value="1"/>
</dbReference>
<keyword evidence="7" id="KW-1185">Reference proteome</keyword>
<dbReference type="Gene3D" id="3.40.50.300">
    <property type="entry name" value="P-loop containing nucleotide triphosphate hydrolases"/>
    <property type="match status" value="1"/>
</dbReference>
<name>A0A1H8R6W1_9PROT</name>
<feature type="domain" description="ABC transporter" evidence="5">
    <location>
        <begin position="9"/>
        <end position="247"/>
    </location>
</feature>
<proteinExistence type="predicted"/>
<dbReference type="EMBL" id="FODO01000013">
    <property type="protein sequence ID" value="SEO62067.1"/>
    <property type="molecule type" value="Genomic_DNA"/>
</dbReference>
<dbReference type="InterPro" id="IPR003439">
    <property type="entry name" value="ABC_transporter-like_ATP-bd"/>
</dbReference>
<protein>
    <submittedName>
        <fullName evidence="6">Phospholipid/cholesterol/gamma-HCH transport system ATP-binding protein</fullName>
    </submittedName>
</protein>
<dbReference type="InterPro" id="IPR027417">
    <property type="entry name" value="P-loop_NTPase"/>
</dbReference>
<keyword evidence="2" id="KW-0472">Membrane</keyword>
<evidence type="ECO:0000259" key="5">
    <source>
        <dbReference type="PROSITE" id="PS50893"/>
    </source>
</evidence>